<dbReference type="Gene3D" id="4.10.1110.10">
    <property type="entry name" value="AN1-like Zinc finger"/>
    <property type="match status" value="1"/>
</dbReference>
<keyword evidence="4" id="KW-0812">Transmembrane</keyword>
<dbReference type="HOGENOM" id="CLU_788944_0_0_2"/>
<reference evidence="6 7" key="1">
    <citation type="journal article" date="2010" name="Stand. Genomic Sci.">
        <title>Complete genome sequence of Archaeoglobus profundus type strain (AV18).</title>
        <authorList>
            <person name="von Jan M."/>
            <person name="Lapidus A."/>
            <person name="Del Rio T.G."/>
            <person name="Copeland A."/>
            <person name="Tice H."/>
            <person name="Cheng J.F."/>
            <person name="Lucas S."/>
            <person name="Chen F."/>
            <person name="Nolan M."/>
            <person name="Goodwin L."/>
            <person name="Han C."/>
            <person name="Pitluck S."/>
            <person name="Liolios K."/>
            <person name="Ivanova N."/>
            <person name="Mavromatis K."/>
            <person name="Ovchinnikova G."/>
            <person name="Chertkov O."/>
            <person name="Pati A."/>
            <person name="Chen A."/>
            <person name="Palaniappan K."/>
            <person name="Land M."/>
            <person name="Hauser L."/>
            <person name="Chang Y.J."/>
            <person name="Jeffries C.D."/>
            <person name="Saunders E."/>
            <person name="Brettin T."/>
            <person name="Detter J.C."/>
            <person name="Chain P."/>
            <person name="Eichinger K."/>
            <person name="Huber H."/>
            <person name="Spring S."/>
            <person name="Rohde M."/>
            <person name="Goker M."/>
            <person name="Wirth R."/>
            <person name="Woyke T."/>
            <person name="Bristow J."/>
            <person name="Eisen J.A."/>
            <person name="Markowitz V."/>
            <person name="Hugenholtz P."/>
            <person name="Kyrpides N.C."/>
            <person name="Klenk H.P."/>
        </authorList>
    </citation>
    <scope>NUCLEOTIDE SEQUENCE [LARGE SCALE GENOMIC DNA]</scope>
    <source>
        <strain evidence="7">DSM 5631 / JCM 9629 / NBRC 100127 / Av18</strain>
    </source>
</reference>
<dbReference type="RefSeq" id="WP_012941073.1">
    <property type="nucleotide sequence ID" value="NC_013741.1"/>
</dbReference>
<evidence type="ECO:0000313" key="7">
    <source>
        <dbReference type="Proteomes" id="UP000001901"/>
    </source>
</evidence>
<keyword evidence="4" id="KW-1133">Transmembrane helix</keyword>
<keyword evidence="7" id="KW-1185">Reference proteome</keyword>
<accession>D2RF44</accession>
<keyword evidence="3" id="KW-0862">Zinc</keyword>
<name>D2RF44_ARCPA</name>
<dbReference type="Pfam" id="PF01428">
    <property type="entry name" value="zf-AN1"/>
    <property type="match status" value="1"/>
</dbReference>
<dbReference type="SMART" id="SM00154">
    <property type="entry name" value="ZnF_AN1"/>
    <property type="match status" value="1"/>
</dbReference>
<gene>
    <name evidence="6" type="ordered locus">Arcpr_1692</name>
</gene>
<feature type="transmembrane region" description="Helical" evidence="4">
    <location>
        <begin position="218"/>
        <end position="240"/>
    </location>
</feature>
<proteinExistence type="predicted"/>
<dbReference type="PROSITE" id="PS51039">
    <property type="entry name" value="ZF_AN1"/>
    <property type="match status" value="1"/>
</dbReference>
<protein>
    <submittedName>
        <fullName evidence="6">AN1-type Zinc finger protein</fullName>
    </submittedName>
</protein>
<keyword evidence="2" id="KW-0863">Zinc-finger</keyword>
<evidence type="ECO:0000313" key="6">
    <source>
        <dbReference type="EMBL" id="ADB58738.1"/>
    </source>
</evidence>
<feature type="transmembrane region" description="Helical" evidence="4">
    <location>
        <begin position="61"/>
        <end position="84"/>
    </location>
</feature>
<evidence type="ECO:0000256" key="1">
    <source>
        <dbReference type="ARBA" id="ARBA00022723"/>
    </source>
</evidence>
<sequence length="351" mass="39610">MFLIPGWVIAVLTFPGVIIHEFAHKIACDLIGVHVYRVCYFRIGNPAGYVEHAPPKTYKQAFVISTAPFIVNSAIAVAIFAIAVKTPSTIKIFGIEFKYILYWLGISIAMHAFPSSHDAKNVWDFTWKVWRRNPLVILGIPVVVLIYIANALSYFWFDAIYALILLTLTVSIVKAPTTDAVTSFAKDISEGVISLAKDVTKGLETSLGISNVEISSDFLYHNIPLATFVVVIAIICLFAIKSKRRGIPTRKRYRIKEISEVGEYYPPPPDVTTNTTTYYSNETTETKEHESLYAKCAFCGKTVYLPYKCNYCGQYYCDDHRLPFNHNCPGIDSYKDSPPPKGGIWKYRRRD</sequence>
<dbReference type="EMBL" id="CP001857">
    <property type="protein sequence ID" value="ADB58738.1"/>
    <property type="molecule type" value="Genomic_DNA"/>
</dbReference>
<dbReference type="AlphaFoldDB" id="D2RF44"/>
<dbReference type="SUPFAM" id="SSF118310">
    <property type="entry name" value="AN1-like Zinc finger"/>
    <property type="match status" value="1"/>
</dbReference>
<dbReference type="KEGG" id="apo:Arcpr_1692"/>
<keyword evidence="4" id="KW-0472">Membrane</keyword>
<dbReference type="Proteomes" id="UP000001901">
    <property type="component" value="Chromosome"/>
</dbReference>
<keyword evidence="1" id="KW-0479">Metal-binding</keyword>
<evidence type="ECO:0000256" key="4">
    <source>
        <dbReference type="SAM" id="Phobius"/>
    </source>
</evidence>
<feature type="domain" description="AN1-type" evidence="5">
    <location>
        <begin position="290"/>
        <end position="336"/>
    </location>
</feature>
<feature type="transmembrane region" description="Helical" evidence="4">
    <location>
        <begin position="96"/>
        <end position="114"/>
    </location>
</feature>
<dbReference type="OrthoDB" id="26567at2157"/>
<dbReference type="STRING" id="572546.Arcpr_1692"/>
<dbReference type="GO" id="GO:0008270">
    <property type="term" value="F:zinc ion binding"/>
    <property type="evidence" value="ECO:0007669"/>
    <property type="project" value="UniProtKB-KW"/>
</dbReference>
<dbReference type="GeneID" id="25394473"/>
<dbReference type="eggNOG" id="arCOG00607">
    <property type="taxonomic scope" value="Archaea"/>
</dbReference>
<dbReference type="InterPro" id="IPR000058">
    <property type="entry name" value="Znf_AN1"/>
</dbReference>
<dbReference type="eggNOG" id="arCOG01769">
    <property type="taxonomic scope" value="Archaea"/>
</dbReference>
<dbReference type="InterPro" id="IPR035896">
    <property type="entry name" value="AN1-like_Znf"/>
</dbReference>
<evidence type="ECO:0000256" key="3">
    <source>
        <dbReference type="ARBA" id="ARBA00022833"/>
    </source>
</evidence>
<organism evidence="6 7">
    <name type="scientific">Archaeoglobus profundus (strain DSM 5631 / JCM 9629 / NBRC 100127 / Av18)</name>
    <dbReference type="NCBI Taxonomy" id="572546"/>
    <lineage>
        <taxon>Archaea</taxon>
        <taxon>Methanobacteriati</taxon>
        <taxon>Methanobacteriota</taxon>
        <taxon>Archaeoglobi</taxon>
        <taxon>Archaeoglobales</taxon>
        <taxon>Archaeoglobaceae</taxon>
        <taxon>Archaeoglobus</taxon>
    </lineage>
</organism>
<evidence type="ECO:0000259" key="5">
    <source>
        <dbReference type="PROSITE" id="PS51039"/>
    </source>
</evidence>
<dbReference type="PaxDb" id="572546-Arcpr_1692"/>
<evidence type="ECO:0000256" key="2">
    <source>
        <dbReference type="ARBA" id="ARBA00022771"/>
    </source>
</evidence>
<feature type="transmembrane region" description="Helical" evidence="4">
    <location>
        <begin position="134"/>
        <end position="152"/>
    </location>
</feature>